<proteinExistence type="predicted"/>
<protein>
    <submittedName>
        <fullName evidence="1">Uncharacterized protein</fullName>
    </submittedName>
</protein>
<gene>
    <name evidence="1" type="ORF">DVH29_08610</name>
</gene>
<comment type="caution">
    <text evidence="1">The sequence shown here is derived from an EMBL/GenBank/DDBJ whole genome shotgun (WGS) entry which is preliminary data.</text>
</comment>
<dbReference type="EMBL" id="QQNH01000009">
    <property type="protein sequence ID" value="RDE09008.1"/>
    <property type="molecule type" value="Genomic_DNA"/>
</dbReference>
<organism evidence="1 2">
    <name type="scientific">Pelagibacterium lacus</name>
    <dbReference type="NCBI Taxonomy" id="2282655"/>
    <lineage>
        <taxon>Bacteria</taxon>
        <taxon>Pseudomonadati</taxon>
        <taxon>Pseudomonadota</taxon>
        <taxon>Alphaproteobacteria</taxon>
        <taxon>Hyphomicrobiales</taxon>
        <taxon>Devosiaceae</taxon>
        <taxon>Pelagibacterium</taxon>
    </lineage>
</organism>
<name>A0A369W397_9HYPH</name>
<keyword evidence="2" id="KW-1185">Reference proteome</keyword>
<accession>A0A369W397</accession>
<evidence type="ECO:0000313" key="2">
    <source>
        <dbReference type="Proteomes" id="UP000253759"/>
    </source>
</evidence>
<sequence>MCSACGALGQEVPGTPEAPETPDQLQVDIDALVVAGTLSMRCALFDDSVDYLTPLEAVGADIRLSELIGLFAARSADAADVVAGLRGEAAAIACGDPRLATYMDFGRQVARDVIDVGMVAWQSIDVAACNYFADDDFMAAVARARAAAAAAEIAGPQNRVDYINRLAAGWVGLFADNCANLGFDPVETLPGAIALALPIE</sequence>
<evidence type="ECO:0000313" key="1">
    <source>
        <dbReference type="EMBL" id="RDE09008.1"/>
    </source>
</evidence>
<reference evidence="2" key="1">
    <citation type="submission" date="2018-07" db="EMBL/GenBank/DDBJ databases">
        <authorList>
            <person name="Liu B.-T."/>
            <person name="Du Z."/>
        </authorList>
    </citation>
    <scope>NUCLEOTIDE SEQUENCE [LARGE SCALE GENOMIC DNA]</scope>
    <source>
        <strain evidence="2">XYN52</strain>
    </source>
</reference>
<dbReference type="AlphaFoldDB" id="A0A369W397"/>
<dbReference type="Proteomes" id="UP000253759">
    <property type="component" value="Unassembled WGS sequence"/>
</dbReference>